<dbReference type="GO" id="GO:0051536">
    <property type="term" value="F:iron-sulfur cluster binding"/>
    <property type="evidence" value="ECO:0007669"/>
    <property type="project" value="InterPro"/>
</dbReference>
<dbReference type="Gene3D" id="3.10.20.440">
    <property type="entry name" value="2Fe-2S iron-sulphur cluster binding domain, sarcosine oxidase, alpha subunit, N-terminal domain"/>
    <property type="match status" value="1"/>
</dbReference>
<dbReference type="Pfam" id="PF13510">
    <property type="entry name" value="Fer2_4"/>
    <property type="match status" value="1"/>
</dbReference>
<accession>A0A2S9IW55</accession>
<dbReference type="InterPro" id="IPR042204">
    <property type="entry name" value="2Fe-2S-bd_N"/>
</dbReference>
<evidence type="ECO:0000313" key="3">
    <source>
        <dbReference type="Proteomes" id="UP000239434"/>
    </source>
</evidence>
<keyword evidence="1" id="KW-0560">Oxidoreductase</keyword>
<dbReference type="InterPro" id="IPR036010">
    <property type="entry name" value="2Fe-2S_ferredoxin-like_sf"/>
</dbReference>
<gene>
    <name evidence="2" type="ORF">C5748_04810</name>
</gene>
<protein>
    <submittedName>
        <fullName evidence="2">Ferredoxin</fullName>
    </submittedName>
</protein>
<dbReference type="EMBL" id="PVBR01000003">
    <property type="protein sequence ID" value="PRD44720.1"/>
    <property type="molecule type" value="Genomic_DNA"/>
</dbReference>
<dbReference type="AlphaFoldDB" id="A0A2S9IW55"/>
<evidence type="ECO:0000313" key="2">
    <source>
        <dbReference type="EMBL" id="PRD44720.1"/>
    </source>
</evidence>
<organism evidence="2 3">
    <name type="scientific">Phyllobacterium phragmitis</name>
    <dbReference type="NCBI Taxonomy" id="2670329"/>
    <lineage>
        <taxon>Bacteria</taxon>
        <taxon>Pseudomonadati</taxon>
        <taxon>Pseudomonadota</taxon>
        <taxon>Alphaproteobacteria</taxon>
        <taxon>Hyphomicrobiales</taxon>
        <taxon>Phyllobacteriaceae</taxon>
        <taxon>Phyllobacterium</taxon>
    </lineage>
</organism>
<keyword evidence="3" id="KW-1185">Reference proteome</keyword>
<dbReference type="Proteomes" id="UP000239434">
    <property type="component" value="Unassembled WGS sequence"/>
</dbReference>
<comment type="caution">
    <text evidence="2">The sequence shown here is derived from an EMBL/GenBank/DDBJ whole genome shotgun (WGS) entry which is preliminary data.</text>
</comment>
<reference evidence="2 3" key="1">
    <citation type="submission" date="2018-02" db="EMBL/GenBank/DDBJ databases">
        <title>The draft genome of Phyllobacterium sp. 1N-3.</title>
        <authorList>
            <person name="Liu L."/>
            <person name="Li L."/>
            <person name="Zhang X."/>
            <person name="Wang T."/>
            <person name="Liang L."/>
        </authorList>
    </citation>
    <scope>NUCLEOTIDE SEQUENCE [LARGE SCALE GENOMIC DNA]</scope>
    <source>
        <strain evidence="2 3">1N-3</strain>
    </source>
</reference>
<proteinExistence type="predicted"/>
<dbReference type="SUPFAM" id="SSF54292">
    <property type="entry name" value="2Fe-2S ferredoxin-like"/>
    <property type="match status" value="1"/>
</dbReference>
<name>A0A2S9IW55_9HYPH</name>
<dbReference type="GO" id="GO:0016491">
    <property type="term" value="F:oxidoreductase activity"/>
    <property type="evidence" value="ECO:0007669"/>
    <property type="project" value="UniProtKB-KW"/>
</dbReference>
<evidence type="ECO:0000256" key="1">
    <source>
        <dbReference type="ARBA" id="ARBA00023002"/>
    </source>
</evidence>
<dbReference type="RefSeq" id="WP_105740802.1">
    <property type="nucleotide sequence ID" value="NZ_PVBR01000003.1"/>
</dbReference>
<sequence length="96" mass="10165">MQLFHRISRHDHAPVPFTVDGNPCVGREGDTLLTAILSAGIAVRSSEFSGSPRAGFCQMGACQDCWVTLANGERTRACTTRLTAGMQILTGTGDPA</sequence>